<feature type="domain" description="Ysc84 actin-binding" evidence="2">
    <location>
        <begin position="101"/>
        <end position="192"/>
    </location>
</feature>
<name>A0A1W2ETQ8_9FIRM</name>
<feature type="signal peptide" evidence="1">
    <location>
        <begin position="1"/>
        <end position="26"/>
    </location>
</feature>
<organism evidence="3 4">
    <name type="scientific">Sporomusa malonica</name>
    <dbReference type="NCBI Taxonomy" id="112901"/>
    <lineage>
        <taxon>Bacteria</taxon>
        <taxon>Bacillati</taxon>
        <taxon>Bacillota</taxon>
        <taxon>Negativicutes</taxon>
        <taxon>Selenomonadales</taxon>
        <taxon>Sporomusaceae</taxon>
        <taxon>Sporomusa</taxon>
    </lineage>
</organism>
<dbReference type="OrthoDB" id="117166at2"/>
<reference evidence="3 4" key="1">
    <citation type="submission" date="2017-04" db="EMBL/GenBank/DDBJ databases">
        <authorList>
            <person name="Afonso C.L."/>
            <person name="Miller P.J."/>
            <person name="Scott M.A."/>
            <person name="Spackman E."/>
            <person name="Goraichik I."/>
            <person name="Dimitrov K.M."/>
            <person name="Suarez D.L."/>
            <person name="Swayne D.E."/>
        </authorList>
    </citation>
    <scope>NUCLEOTIDE SEQUENCE [LARGE SCALE GENOMIC DNA]</scope>
    <source>
        <strain evidence="3 4">DSM 5090</strain>
    </source>
</reference>
<proteinExistence type="predicted"/>
<dbReference type="AlphaFoldDB" id="A0A1W2ETQ8"/>
<dbReference type="STRING" id="112901.SAMN04488500_1293"/>
<keyword evidence="4" id="KW-1185">Reference proteome</keyword>
<evidence type="ECO:0000313" key="4">
    <source>
        <dbReference type="Proteomes" id="UP000192738"/>
    </source>
</evidence>
<dbReference type="EMBL" id="FWXI01000029">
    <property type="protein sequence ID" value="SMD12606.1"/>
    <property type="molecule type" value="Genomic_DNA"/>
</dbReference>
<dbReference type="InterPro" id="IPR007461">
    <property type="entry name" value="Ysc84_actin-binding"/>
</dbReference>
<evidence type="ECO:0000259" key="2">
    <source>
        <dbReference type="Pfam" id="PF04366"/>
    </source>
</evidence>
<evidence type="ECO:0000313" key="3">
    <source>
        <dbReference type="EMBL" id="SMD12606.1"/>
    </source>
</evidence>
<feature type="chain" id="PRO_5013048834" evidence="1">
    <location>
        <begin position="27"/>
        <end position="194"/>
    </location>
</feature>
<dbReference type="Pfam" id="PF04366">
    <property type="entry name" value="Ysc84"/>
    <property type="match status" value="1"/>
</dbReference>
<keyword evidence="1" id="KW-0732">Signal</keyword>
<sequence length="194" mass="21076">MRKIIIFRACIMLMLFVTCVTSIVNAASIGEKRQSIRDMANETLDRLYNVNPGARNAIENSAGYAVFSNHGIKLLVLGSGHGKGIAVNNNSSREVFMKKAEIGIGLGLGIKDYSEIFVFETEKAFARFVDQGWSFGGQATLAATDGVNGGAFQGAVSIWPGAWLYQLTDKGLALEITGQGTRYYKDNDLNSRSH</sequence>
<protein>
    <submittedName>
        <fullName evidence="3">Lipid-binding SYLF domain-containing protein</fullName>
    </submittedName>
</protein>
<dbReference type="RefSeq" id="WP_084578156.1">
    <property type="nucleotide sequence ID" value="NZ_CP155572.1"/>
</dbReference>
<dbReference type="Proteomes" id="UP000192738">
    <property type="component" value="Unassembled WGS sequence"/>
</dbReference>
<accession>A0A1W2ETQ8</accession>
<evidence type="ECO:0000256" key="1">
    <source>
        <dbReference type="SAM" id="SignalP"/>
    </source>
</evidence>
<gene>
    <name evidence="3" type="ORF">SAMN04488500_1293</name>
</gene>